<dbReference type="Proteomes" id="UP000011885">
    <property type="component" value="Unassembled WGS sequence"/>
</dbReference>
<protein>
    <submittedName>
        <fullName evidence="1">Secreted protein</fullName>
    </submittedName>
</protein>
<name>M5UCJ6_9BACT</name>
<evidence type="ECO:0000313" key="2">
    <source>
        <dbReference type="Proteomes" id="UP000011885"/>
    </source>
</evidence>
<comment type="caution">
    <text evidence="1">The sequence shown here is derived from an EMBL/GenBank/DDBJ whole genome shotgun (WGS) entry which is preliminary data.</text>
</comment>
<dbReference type="PATRIC" id="fig|1263870.3.peg.3183"/>
<keyword evidence="2" id="KW-1185">Reference proteome</keyword>
<proteinExistence type="predicted"/>
<dbReference type="EMBL" id="ANOH01000208">
    <property type="protein sequence ID" value="EMI55586.1"/>
    <property type="molecule type" value="Genomic_DNA"/>
</dbReference>
<accession>M5UCJ6</accession>
<reference evidence="1 2" key="1">
    <citation type="journal article" date="2013" name="Mar. Genomics">
        <title>Expression of sulfatases in Rhodopirellula baltica and the diversity of sulfatases in the genus Rhodopirellula.</title>
        <authorList>
            <person name="Wegner C.E."/>
            <person name="Richter-Heitmann T."/>
            <person name="Klindworth A."/>
            <person name="Klockow C."/>
            <person name="Richter M."/>
            <person name="Achstetter T."/>
            <person name="Glockner F.O."/>
            <person name="Harder J."/>
        </authorList>
    </citation>
    <scope>NUCLEOTIDE SEQUENCE [LARGE SCALE GENOMIC DNA]</scope>
    <source>
        <strain evidence="1 2">SM41</strain>
    </source>
</reference>
<sequence>MIRKRFAILLFIASGGGGVAVRDATMSGLLGPNGLQSLRDATVIPLTFASLFCHATLEIGRLSTGDSVALRPD</sequence>
<gene>
    <name evidence="1" type="ORF">RSSM_02993</name>
</gene>
<dbReference type="AlphaFoldDB" id="M5UCJ6"/>
<evidence type="ECO:0000313" key="1">
    <source>
        <dbReference type="EMBL" id="EMI55586.1"/>
    </source>
</evidence>
<organism evidence="1 2">
    <name type="scientific">Rhodopirellula sallentina SM41</name>
    <dbReference type="NCBI Taxonomy" id="1263870"/>
    <lineage>
        <taxon>Bacteria</taxon>
        <taxon>Pseudomonadati</taxon>
        <taxon>Planctomycetota</taxon>
        <taxon>Planctomycetia</taxon>
        <taxon>Pirellulales</taxon>
        <taxon>Pirellulaceae</taxon>
        <taxon>Rhodopirellula</taxon>
    </lineage>
</organism>